<dbReference type="EMBL" id="FR981177">
    <property type="protein sequence ID" value="CDR18950.1"/>
    <property type="molecule type" value="Genomic_DNA"/>
</dbReference>
<evidence type="ECO:0000313" key="1">
    <source>
        <dbReference type="EMBL" id="CDR18950.1"/>
    </source>
</evidence>
<dbReference type="STRING" id="8022.A0A061A8K6"/>
<reference evidence="1" key="2">
    <citation type="submission" date="2014-03" db="EMBL/GenBank/DDBJ databases">
        <authorList>
            <person name="Genoscope - CEA"/>
        </authorList>
    </citation>
    <scope>NUCLEOTIDE SEQUENCE</scope>
</reference>
<dbReference type="AlphaFoldDB" id="A0A061A8K6"/>
<name>A0A061A8K6_ONCMY</name>
<dbReference type="Proteomes" id="UP000193380">
    <property type="component" value="Unassembled WGS sequence"/>
</dbReference>
<sequence>MENEDGTCLLDVLCDPQALNNFLHGTNEVMIYLIIQR</sequence>
<organism evidence="1 2">
    <name type="scientific">Oncorhynchus mykiss</name>
    <name type="common">Rainbow trout</name>
    <name type="synonym">Salmo gairdneri</name>
    <dbReference type="NCBI Taxonomy" id="8022"/>
    <lineage>
        <taxon>Eukaryota</taxon>
        <taxon>Metazoa</taxon>
        <taxon>Chordata</taxon>
        <taxon>Craniata</taxon>
        <taxon>Vertebrata</taxon>
        <taxon>Euteleostomi</taxon>
        <taxon>Actinopterygii</taxon>
        <taxon>Neopterygii</taxon>
        <taxon>Teleostei</taxon>
        <taxon>Protacanthopterygii</taxon>
        <taxon>Salmoniformes</taxon>
        <taxon>Salmonidae</taxon>
        <taxon>Salmoninae</taxon>
        <taxon>Oncorhynchus</taxon>
    </lineage>
</organism>
<dbReference type="PaxDb" id="8022-A0A061A8K6"/>
<reference evidence="1" key="1">
    <citation type="journal article" date="2014" name="Nat. Commun.">
        <title>The rainbow trout genome provides novel insights into evolution after whole-genome duplication in vertebrates.</title>
        <authorList>
            <person name="Berthelot C."/>
            <person name="Brunet F."/>
            <person name="Chalopin D."/>
            <person name="Juanchich A."/>
            <person name="Bernard M."/>
            <person name="Noel B."/>
            <person name="Bento P."/>
            <person name="Da Silva C."/>
            <person name="Labadie K."/>
            <person name="Alberti A."/>
            <person name="Aury J.M."/>
            <person name="Louis A."/>
            <person name="Dehais P."/>
            <person name="Bardou P."/>
            <person name="Montfort J."/>
            <person name="Klopp C."/>
            <person name="Cabau C."/>
            <person name="Gaspin C."/>
            <person name="Thorgaard G.H."/>
            <person name="Boussaha M."/>
            <person name="Quillet E."/>
            <person name="Guyomard R."/>
            <person name="Galiana D."/>
            <person name="Bobe J."/>
            <person name="Volff J.N."/>
            <person name="Genet C."/>
            <person name="Wincker P."/>
            <person name="Jaillon O."/>
            <person name="Roest Crollius H."/>
            <person name="Guiguen Y."/>
        </authorList>
    </citation>
    <scope>NUCLEOTIDE SEQUENCE [LARGE SCALE GENOMIC DNA]</scope>
</reference>
<gene>
    <name evidence="1" type="ORF">GSONMT00059751001</name>
</gene>
<proteinExistence type="predicted"/>
<accession>A0A061A8K6</accession>
<evidence type="ECO:0000313" key="2">
    <source>
        <dbReference type="Proteomes" id="UP000193380"/>
    </source>
</evidence>
<protein>
    <submittedName>
        <fullName evidence="1">Uncharacterized protein</fullName>
    </submittedName>
</protein>